<dbReference type="eggNOG" id="ENOG50331NJ">
    <property type="taxonomic scope" value="Bacteria"/>
</dbReference>
<dbReference type="AlphaFoldDB" id="E0IA03"/>
<keyword evidence="2" id="KW-0472">Membrane</keyword>
<dbReference type="EMBL" id="AEDD01000006">
    <property type="protein sequence ID" value="EFM10580.1"/>
    <property type="molecule type" value="Genomic_DNA"/>
</dbReference>
<keyword evidence="2" id="KW-0812">Transmembrane</keyword>
<evidence type="ECO:0000313" key="3">
    <source>
        <dbReference type="EMBL" id="EFM10580.1"/>
    </source>
</evidence>
<accession>E0IA03</accession>
<protein>
    <submittedName>
        <fullName evidence="3">Uncharacterized protein</fullName>
    </submittedName>
</protein>
<reference evidence="3 4" key="1">
    <citation type="submission" date="2010-07" db="EMBL/GenBank/DDBJ databases">
        <title>The draft genome of Paenibacillus curdlanolyticus YK9.</title>
        <authorList>
            <consortium name="US DOE Joint Genome Institute (JGI-PGF)"/>
            <person name="Lucas S."/>
            <person name="Copeland A."/>
            <person name="Lapidus A."/>
            <person name="Cheng J.-F."/>
            <person name="Bruce D."/>
            <person name="Goodwin L."/>
            <person name="Pitluck S."/>
            <person name="Land M.L."/>
            <person name="Hauser L."/>
            <person name="Chang Y.-J."/>
            <person name="Jeffries C."/>
            <person name="Anderson I.J."/>
            <person name="Johnson E."/>
            <person name="Loganathan U."/>
            <person name="Mulhopadhyay B."/>
            <person name="Kyrpides N."/>
            <person name="Woyke T.J."/>
        </authorList>
    </citation>
    <scope>NUCLEOTIDE SEQUENCE [LARGE SCALE GENOMIC DNA]</scope>
    <source>
        <strain evidence="3 4">YK9</strain>
    </source>
</reference>
<dbReference type="RefSeq" id="WP_006038484.1">
    <property type="nucleotide sequence ID" value="NZ_AEDD01000006.1"/>
</dbReference>
<feature type="transmembrane region" description="Helical" evidence="2">
    <location>
        <begin position="25"/>
        <end position="47"/>
    </location>
</feature>
<dbReference type="OrthoDB" id="2660861at2"/>
<dbReference type="STRING" id="717606.PaecuDRAFT_2490"/>
<keyword evidence="2" id="KW-1133">Transmembrane helix</keyword>
<evidence type="ECO:0000256" key="1">
    <source>
        <dbReference type="SAM" id="Coils"/>
    </source>
</evidence>
<name>E0IA03_9BACL</name>
<proteinExistence type="predicted"/>
<sequence>MEAPMQSLSAPRSDRAPRRRNSRRAFLIFVFIWVMLIAAGLTGAKLYSDHMQASVTADVSSQTKAQLALMQHDYDERLKKLEESYKGEIAVLQSKIDALNELLTFTKDNANAKTDNSNKLYTQLNDVKKQLEELKKNLDVLK</sequence>
<organism evidence="3 4">
    <name type="scientific">Paenibacillus curdlanolyticus YK9</name>
    <dbReference type="NCBI Taxonomy" id="717606"/>
    <lineage>
        <taxon>Bacteria</taxon>
        <taxon>Bacillati</taxon>
        <taxon>Bacillota</taxon>
        <taxon>Bacilli</taxon>
        <taxon>Bacillales</taxon>
        <taxon>Paenibacillaceae</taxon>
        <taxon>Paenibacillus</taxon>
    </lineage>
</organism>
<keyword evidence="4" id="KW-1185">Reference proteome</keyword>
<evidence type="ECO:0000313" key="4">
    <source>
        <dbReference type="Proteomes" id="UP000005387"/>
    </source>
</evidence>
<feature type="coiled-coil region" evidence="1">
    <location>
        <begin position="82"/>
        <end position="141"/>
    </location>
</feature>
<gene>
    <name evidence="3" type="ORF">PaecuDRAFT_2490</name>
</gene>
<keyword evidence="1" id="KW-0175">Coiled coil</keyword>
<dbReference type="Proteomes" id="UP000005387">
    <property type="component" value="Unassembled WGS sequence"/>
</dbReference>
<evidence type="ECO:0000256" key="2">
    <source>
        <dbReference type="SAM" id="Phobius"/>
    </source>
</evidence>